<dbReference type="SUPFAM" id="SSF81301">
    <property type="entry name" value="Nucleotidyltransferase"/>
    <property type="match status" value="1"/>
</dbReference>
<proteinExistence type="predicted"/>
<dbReference type="SUPFAM" id="SSF81631">
    <property type="entry name" value="PAP/OAS1 substrate-binding domain"/>
    <property type="match status" value="1"/>
</dbReference>
<dbReference type="EMBL" id="FUZZ01000001">
    <property type="protein sequence ID" value="SKC97998.1"/>
    <property type="molecule type" value="Genomic_DNA"/>
</dbReference>
<dbReference type="Proteomes" id="UP000190166">
    <property type="component" value="Unassembled WGS sequence"/>
</dbReference>
<reference evidence="1 2" key="1">
    <citation type="submission" date="2017-02" db="EMBL/GenBank/DDBJ databases">
        <authorList>
            <person name="Peterson S.W."/>
        </authorList>
    </citation>
    <scope>NUCLEOTIDE SEQUENCE [LARGE SCALE GENOMIC DNA]</scope>
    <source>
        <strain evidence="1 2">DSM 18108</strain>
    </source>
</reference>
<dbReference type="Gene3D" id="1.20.120.330">
    <property type="entry name" value="Nucleotidyltransferases domain 2"/>
    <property type="match status" value="1"/>
</dbReference>
<keyword evidence="2" id="KW-1185">Reference proteome</keyword>
<dbReference type="STRING" id="393003.SAMN05660461_1071"/>
<dbReference type="Gene3D" id="3.30.460.10">
    <property type="entry name" value="Beta Polymerase, domain 2"/>
    <property type="match status" value="1"/>
</dbReference>
<dbReference type="InterPro" id="IPR007530">
    <property type="entry name" value="Aminoglycoside_adenylylTfrase"/>
</dbReference>
<dbReference type="NCBIfam" id="NF033387">
    <property type="entry name" value="ANT_6_aadS"/>
    <property type="match status" value="1"/>
</dbReference>
<dbReference type="GO" id="GO:0016779">
    <property type="term" value="F:nucleotidyltransferase activity"/>
    <property type="evidence" value="ECO:0007669"/>
    <property type="project" value="UniProtKB-KW"/>
</dbReference>
<name>A0A1T5ND02_9BACT</name>
<dbReference type="Pfam" id="PF04439">
    <property type="entry name" value="Adenyl_transf"/>
    <property type="match status" value="1"/>
</dbReference>
<accession>A0A1T5ND02</accession>
<gene>
    <name evidence="1" type="ORF">SAMN05660461_1071</name>
</gene>
<dbReference type="AlphaFoldDB" id="A0A1T5ND02"/>
<evidence type="ECO:0000313" key="2">
    <source>
        <dbReference type="Proteomes" id="UP000190166"/>
    </source>
</evidence>
<dbReference type="RefSeq" id="WP_079468363.1">
    <property type="nucleotide sequence ID" value="NZ_FUZZ01000001.1"/>
</dbReference>
<keyword evidence="1" id="KW-0548">Nucleotidyltransferase</keyword>
<protein>
    <submittedName>
        <fullName evidence="1">Aminoglycoside 6-adenylyltransferase</fullName>
    </submittedName>
</protein>
<sequence>MKIRDEKLQQIIDWAKDNKDVSVMLLTSSLVNPLAPVDDFSDLDIELVFENMEAYQLNNEWTHTFGTPVSMVEEDETVFDNKHAMKMVLYDDYVKVDFKLYKKSEFIKEIHSDTLPEDWDVGYKVLVDKHHLTQQLKAPTYQSVIIKKPAVQKFNQVMNDCWWDMTYVAKCLARDEIFYAKFMTENMMRTDYLVPMIEWYIASRHNWDITTNKHGRLFKKYLPSGLWEKIESTFSGSDIGENWNALFAYADLVHLLGVELSEKLGYSYPAELEKNIRKYLEEIRAKCNDSR</sequence>
<organism evidence="1 2">
    <name type="scientific">Chitinophaga ginsengisegetis</name>
    <dbReference type="NCBI Taxonomy" id="393003"/>
    <lineage>
        <taxon>Bacteria</taxon>
        <taxon>Pseudomonadati</taxon>
        <taxon>Bacteroidota</taxon>
        <taxon>Chitinophagia</taxon>
        <taxon>Chitinophagales</taxon>
        <taxon>Chitinophagaceae</taxon>
        <taxon>Chitinophaga</taxon>
    </lineage>
</organism>
<keyword evidence="1" id="KW-0808">Transferase</keyword>
<evidence type="ECO:0000313" key="1">
    <source>
        <dbReference type="EMBL" id="SKC97998.1"/>
    </source>
</evidence>
<dbReference type="InterPro" id="IPR043519">
    <property type="entry name" value="NT_sf"/>
</dbReference>